<evidence type="ECO:0000313" key="1">
    <source>
        <dbReference type="EMBL" id="EAT32703.1"/>
    </source>
</evidence>
<dbReference type="HOGENOM" id="CLU_004416_3_0_1"/>
<reference evidence="1" key="2">
    <citation type="journal article" date="2007" name="Science">
        <title>Genome sequence of Aedes aegypti, a major arbovirus vector.</title>
        <authorList>
            <person name="Nene V."/>
            <person name="Wortman J.R."/>
            <person name="Lawson D."/>
            <person name="Haas B."/>
            <person name="Kodira C."/>
            <person name="Tu Z.J."/>
            <person name="Loftus B."/>
            <person name="Xi Z."/>
            <person name="Megy K."/>
            <person name="Grabherr M."/>
            <person name="Ren Q."/>
            <person name="Zdobnov E.M."/>
            <person name="Lobo N.F."/>
            <person name="Campbell K.S."/>
            <person name="Brown S.E."/>
            <person name="Bonaldo M.F."/>
            <person name="Zhu J."/>
            <person name="Sinkins S.P."/>
            <person name="Hogenkamp D.G."/>
            <person name="Amedeo P."/>
            <person name="Arensburger P."/>
            <person name="Atkinson P.W."/>
            <person name="Bidwell S."/>
            <person name="Biedler J."/>
            <person name="Birney E."/>
            <person name="Bruggner R.V."/>
            <person name="Costas J."/>
            <person name="Coy M.R."/>
            <person name="Crabtree J."/>
            <person name="Crawford M."/>
            <person name="Debruyn B."/>
            <person name="Decaprio D."/>
            <person name="Eiglmeier K."/>
            <person name="Eisenstadt E."/>
            <person name="El-Dorry H."/>
            <person name="Gelbart W.M."/>
            <person name="Gomes S.L."/>
            <person name="Hammond M."/>
            <person name="Hannick L.I."/>
            <person name="Hogan J.R."/>
            <person name="Holmes M.H."/>
            <person name="Jaffe D."/>
            <person name="Johnston J.S."/>
            <person name="Kennedy R.C."/>
            <person name="Koo H."/>
            <person name="Kravitz S."/>
            <person name="Kriventseva E.V."/>
            <person name="Kulp D."/>
            <person name="Labutti K."/>
            <person name="Lee E."/>
            <person name="Li S."/>
            <person name="Lovin D.D."/>
            <person name="Mao C."/>
            <person name="Mauceli E."/>
            <person name="Menck C.F."/>
            <person name="Miller J.R."/>
            <person name="Montgomery P."/>
            <person name="Mori A."/>
            <person name="Nascimento A.L."/>
            <person name="Naveira H.F."/>
            <person name="Nusbaum C."/>
            <person name="O'leary S."/>
            <person name="Orvis J."/>
            <person name="Pertea M."/>
            <person name="Quesneville H."/>
            <person name="Reidenbach K.R."/>
            <person name="Rogers Y.H."/>
            <person name="Roth C.W."/>
            <person name="Schneider J.R."/>
            <person name="Schatz M."/>
            <person name="Shumway M."/>
            <person name="Stanke M."/>
            <person name="Stinson E.O."/>
            <person name="Tubio J.M."/>
            <person name="Vanzee J.P."/>
            <person name="Verjovski-Almeida S."/>
            <person name="Werner D."/>
            <person name="White O."/>
            <person name="Wyder S."/>
            <person name="Zeng Q."/>
            <person name="Zhao Q."/>
            <person name="Zhao Y."/>
            <person name="Hill C.A."/>
            <person name="Raikhel A.S."/>
            <person name="Soares M.B."/>
            <person name="Knudson D.L."/>
            <person name="Lee N.H."/>
            <person name="Galagan J."/>
            <person name="Salzberg S.L."/>
            <person name="Paulsen I.T."/>
            <person name="Dimopoulos G."/>
            <person name="Collins F.H."/>
            <person name="Birren B."/>
            <person name="Fraser-Liggett C.M."/>
            <person name="Severson D.W."/>
        </authorList>
    </citation>
    <scope>NUCLEOTIDE SEQUENCE [LARGE SCALE GENOMIC DNA]</scope>
    <source>
        <strain evidence="1">Liverpool</strain>
    </source>
</reference>
<dbReference type="OMA" id="CPNTIDI"/>
<dbReference type="eggNOG" id="ENOG502S9IQ">
    <property type="taxonomic scope" value="Eukaryota"/>
</dbReference>
<reference evidence="1" key="3">
    <citation type="submission" date="2012-09" db="EMBL/GenBank/DDBJ databases">
        <authorList>
            <consortium name="VectorBase"/>
        </authorList>
    </citation>
    <scope>NUCLEOTIDE SEQUENCE</scope>
    <source>
        <strain evidence="1">Liverpool</strain>
    </source>
</reference>
<dbReference type="PhylomeDB" id="Q16EP4"/>
<gene>
    <name evidence="1" type="ORF">AaeL_AAEL015074</name>
</gene>
<protein>
    <submittedName>
        <fullName evidence="1">AAEL015074-PA</fullName>
    </submittedName>
</protein>
<dbReference type="PaxDb" id="7159-AAEL015074-PA"/>
<dbReference type="VEuPathDB" id="VectorBase:AAEL026752"/>
<sequence length="187" mass="21544">ECIRYWALKTNQSHESVNLIMEIIRRKTNMKRLPRSARTLLKTTRKASSEIVEIASGQFWYKGIKQCLSDFFRCTDQSLNISININIDGIPLFKSSKFQFRPILFNITEIPEIAPMTIAIFHGQTKPTSLDDFLNQFVDELIDVLKHGISINGHKIMVKLRCFICDSPARAFLKGLFEFVLVIVFSN</sequence>
<dbReference type="AlphaFoldDB" id="Q16EP4"/>
<organism evidence="1 2">
    <name type="scientific">Aedes aegypti</name>
    <name type="common">Yellowfever mosquito</name>
    <name type="synonym">Culex aegypti</name>
    <dbReference type="NCBI Taxonomy" id="7159"/>
    <lineage>
        <taxon>Eukaryota</taxon>
        <taxon>Metazoa</taxon>
        <taxon>Ecdysozoa</taxon>
        <taxon>Arthropoda</taxon>
        <taxon>Hexapoda</taxon>
        <taxon>Insecta</taxon>
        <taxon>Pterygota</taxon>
        <taxon>Neoptera</taxon>
        <taxon>Endopterygota</taxon>
        <taxon>Diptera</taxon>
        <taxon>Nematocera</taxon>
        <taxon>Culicoidea</taxon>
        <taxon>Culicidae</taxon>
        <taxon>Culicinae</taxon>
        <taxon>Aedini</taxon>
        <taxon>Aedes</taxon>
        <taxon>Stegomyia</taxon>
    </lineage>
</organism>
<proteinExistence type="predicted"/>
<dbReference type="PANTHER" id="PTHR33053">
    <property type="entry name" value="PROTEIN, PUTATIVE-RELATED"/>
    <property type="match status" value="1"/>
</dbReference>
<dbReference type="EMBL" id="CH478632">
    <property type="protein sequence ID" value="EAT32703.1"/>
    <property type="molecule type" value="Genomic_DNA"/>
</dbReference>
<reference evidence="1" key="1">
    <citation type="submission" date="2005-10" db="EMBL/GenBank/DDBJ databases">
        <authorList>
            <person name="Loftus B.J."/>
            <person name="Nene V.M."/>
            <person name="Hannick L.I."/>
            <person name="Bidwell S."/>
            <person name="Haas B."/>
            <person name="Amedeo P."/>
            <person name="Orvis J."/>
            <person name="Wortman J.R."/>
            <person name="White O.R."/>
            <person name="Salzberg S."/>
            <person name="Shumway M."/>
            <person name="Koo H."/>
            <person name="Zhao Y."/>
            <person name="Holmes M."/>
            <person name="Miller J."/>
            <person name="Schatz M."/>
            <person name="Pop M."/>
            <person name="Pai G."/>
            <person name="Utterback T."/>
            <person name="Rogers Y.-H."/>
            <person name="Kravitz S."/>
            <person name="Fraser C.M."/>
        </authorList>
    </citation>
    <scope>NUCLEOTIDE SEQUENCE</scope>
    <source>
        <strain evidence="1">Liverpool</strain>
    </source>
</reference>
<accession>Q16EP4</accession>
<evidence type="ECO:0000313" key="2">
    <source>
        <dbReference type="Proteomes" id="UP000682892"/>
    </source>
</evidence>
<name>Q16EP4_AEDAE</name>
<dbReference type="Proteomes" id="UP000682892">
    <property type="component" value="Unassembled WGS sequence"/>
</dbReference>
<feature type="non-terminal residue" evidence="1">
    <location>
        <position position="1"/>
    </location>
</feature>